<organism evidence="1 2">
    <name type="scientific">Aureobasidium mustum</name>
    <dbReference type="NCBI Taxonomy" id="2773714"/>
    <lineage>
        <taxon>Eukaryota</taxon>
        <taxon>Fungi</taxon>
        <taxon>Dikarya</taxon>
        <taxon>Ascomycota</taxon>
        <taxon>Pezizomycotina</taxon>
        <taxon>Dothideomycetes</taxon>
        <taxon>Dothideomycetidae</taxon>
        <taxon>Dothideales</taxon>
        <taxon>Saccotheciaceae</taxon>
        <taxon>Aureobasidium</taxon>
    </lineage>
</organism>
<dbReference type="OrthoDB" id="10006572at2759"/>
<evidence type="ECO:0000313" key="2">
    <source>
        <dbReference type="Proteomes" id="UP000714618"/>
    </source>
</evidence>
<evidence type="ECO:0000313" key="1">
    <source>
        <dbReference type="EMBL" id="CAD0100734.1"/>
    </source>
</evidence>
<accession>A0A9N8K8F2</accession>
<dbReference type="EMBL" id="CAIJEO010000012">
    <property type="protein sequence ID" value="CAD0100734.1"/>
    <property type="molecule type" value="Genomic_DNA"/>
</dbReference>
<protein>
    <submittedName>
        <fullName evidence="1">Uncharacterized protein</fullName>
    </submittedName>
</protein>
<proteinExistence type="predicted"/>
<comment type="caution">
    <text evidence="1">The sequence shown here is derived from an EMBL/GenBank/DDBJ whole genome shotgun (WGS) entry which is preliminary data.</text>
</comment>
<dbReference type="AlphaFoldDB" id="A0A9N8K8F2"/>
<keyword evidence="2" id="KW-1185">Reference proteome</keyword>
<reference evidence="1" key="1">
    <citation type="submission" date="2020-06" db="EMBL/GenBank/DDBJ databases">
        <authorList>
            <person name="Onetto C."/>
        </authorList>
    </citation>
    <scope>NUCLEOTIDE SEQUENCE</scope>
</reference>
<sequence>MESFLPTPVVPSNAPLWSDIDQDSRILKEQCGNRQLGYLQTQNTLDYYSNVNDDSTCGSAGGRPSAYQALQYGRGRIGKLQHSWMAGLAQKYDPGSQHLLNNVNRGRHRGLGNMPTDDQEKDQEAERKARLLASRFLRCDGYIKYRNRQPKEKKGNKEDAKWPDHIEDAFIVGWYIASF</sequence>
<name>A0A9N8K8F2_9PEZI</name>
<dbReference type="Proteomes" id="UP000714618">
    <property type="component" value="Unassembled WGS sequence"/>
</dbReference>
<gene>
    <name evidence="1" type="ORF">AWRI4233_LOCUS9559</name>
</gene>